<organism evidence="2 3">
    <name type="scientific">Mucinivorans hirudinis</name>
    <dbReference type="NCBI Taxonomy" id="1433126"/>
    <lineage>
        <taxon>Bacteria</taxon>
        <taxon>Pseudomonadati</taxon>
        <taxon>Bacteroidota</taxon>
        <taxon>Bacteroidia</taxon>
        <taxon>Bacteroidales</taxon>
        <taxon>Rikenellaceae</taxon>
        <taxon>Mucinivorans</taxon>
    </lineage>
</organism>
<evidence type="ECO:0000256" key="1">
    <source>
        <dbReference type="SAM" id="Phobius"/>
    </source>
</evidence>
<keyword evidence="3" id="KW-1185">Reference proteome</keyword>
<dbReference type="AlphaFoldDB" id="A0A060RDC7"/>
<dbReference type="EMBL" id="HG934468">
    <property type="protein sequence ID" value="CDN32103.1"/>
    <property type="molecule type" value="Genomic_DNA"/>
</dbReference>
<dbReference type="KEGG" id="rbc:BN938_2030"/>
<keyword evidence="1" id="KW-0472">Membrane</keyword>
<keyword evidence="1" id="KW-0812">Transmembrane</keyword>
<accession>A0A060RDC7</accession>
<dbReference type="Proteomes" id="UP000027616">
    <property type="component" value="Chromosome I"/>
</dbReference>
<proteinExistence type="predicted"/>
<dbReference type="HOGENOM" id="CLU_3330314_0_0_10"/>
<protein>
    <submittedName>
        <fullName evidence="2">Uncharacterized protein</fullName>
    </submittedName>
</protein>
<gene>
    <name evidence="2" type="ORF">BN938_2030</name>
</gene>
<dbReference type="STRING" id="1433126.BN938_2030"/>
<reference evidence="2 3" key="1">
    <citation type="journal article" date="2015" name="Genome Announc.">
        <title>Complete Genome Sequence of the Novel Leech Symbiont Mucinivorans hirudinis M3T.</title>
        <authorList>
            <person name="Nelson M.C."/>
            <person name="Bomar L."/>
            <person name="Graf J."/>
        </authorList>
    </citation>
    <scope>NUCLEOTIDE SEQUENCE [LARGE SCALE GENOMIC DNA]</scope>
    <source>
        <strain evidence="3">M3</strain>
    </source>
</reference>
<keyword evidence="1" id="KW-1133">Transmembrane helix</keyword>
<evidence type="ECO:0000313" key="2">
    <source>
        <dbReference type="EMBL" id="CDN32103.1"/>
    </source>
</evidence>
<feature type="transmembrane region" description="Helical" evidence="1">
    <location>
        <begin position="17"/>
        <end position="35"/>
    </location>
</feature>
<name>A0A060RDC7_9BACT</name>
<sequence>MRPKTVPTAAWRTLTNYPLLIVTKVVLCVVYNIVLEHY</sequence>
<evidence type="ECO:0000313" key="3">
    <source>
        <dbReference type="Proteomes" id="UP000027616"/>
    </source>
</evidence>